<dbReference type="EMBL" id="QOIM01000024">
    <property type="protein sequence ID" value="RCG22594.1"/>
    <property type="molecule type" value="Genomic_DNA"/>
</dbReference>
<evidence type="ECO:0000313" key="1">
    <source>
        <dbReference type="EMBL" id="RCG22594.1"/>
    </source>
</evidence>
<proteinExistence type="predicted"/>
<dbReference type="PANTHER" id="PTHR35040:SF9">
    <property type="entry name" value="4-LIKE CELL SURFACE PROTEIN, PUTATIVE (AFU_ORTHOLOGUE AFUA_4G14080)-RELATED"/>
    <property type="match status" value="1"/>
</dbReference>
<reference evidence="1 2" key="1">
    <citation type="submission" date="2018-06" db="EMBL/GenBank/DDBJ databases">
        <title>Streptomyces reniochalinae sp. nov. and Streptomyces diacarnus sp. nov. from marine sponges.</title>
        <authorList>
            <person name="Li L."/>
        </authorList>
    </citation>
    <scope>NUCLEOTIDE SEQUENCE [LARGE SCALE GENOMIC DNA]</scope>
    <source>
        <strain evidence="1 2">LHW50302</strain>
    </source>
</reference>
<name>A0A367EWU1_9ACTN</name>
<dbReference type="Proteomes" id="UP000253507">
    <property type="component" value="Unassembled WGS sequence"/>
</dbReference>
<accession>A0A367EWU1</accession>
<dbReference type="RefSeq" id="WP_114014424.1">
    <property type="nucleotide sequence ID" value="NZ_QOIM01000024.1"/>
</dbReference>
<dbReference type="InterPro" id="IPR021986">
    <property type="entry name" value="Spherulin4"/>
</dbReference>
<organism evidence="1 2">
    <name type="scientific">Streptomyces reniochalinae</name>
    <dbReference type="NCBI Taxonomy" id="2250578"/>
    <lineage>
        <taxon>Bacteria</taxon>
        <taxon>Bacillati</taxon>
        <taxon>Actinomycetota</taxon>
        <taxon>Actinomycetes</taxon>
        <taxon>Kitasatosporales</taxon>
        <taxon>Streptomycetaceae</taxon>
        <taxon>Streptomyces</taxon>
    </lineage>
</organism>
<keyword evidence="2" id="KW-1185">Reference proteome</keyword>
<gene>
    <name evidence="1" type="ORF">DQ392_06005</name>
</gene>
<dbReference type="OrthoDB" id="508445at2"/>
<comment type="caution">
    <text evidence="1">The sequence shown here is derived from an EMBL/GenBank/DDBJ whole genome shotgun (WGS) entry which is preliminary data.</text>
</comment>
<dbReference type="PANTHER" id="PTHR35040">
    <property type="match status" value="1"/>
</dbReference>
<evidence type="ECO:0000313" key="2">
    <source>
        <dbReference type="Proteomes" id="UP000253507"/>
    </source>
</evidence>
<sequence>MPYLTTPPGRARRAGDGSGVRRLGLGVPGCAHPLLAPAEWAELSRPGVGAFPGPEREAGPLHWVVLDIADGPGARPDPYCAPAAAALRSAGVALLGRLDMRDGTRTFGELVSEAHRFLDWYRVDGFHLVHAPGGADRLGHVQRLAATLRALLGGEQGGGHLVLAPGGPSHPAYLECVDQLVTYAGNWADYRWSQAEEWTAAHPAERFCHLVHSLPRLHLEEALRIARWQGAGTVCFTDRTRGAGRDPWETLPGYWDEIVSCLGPGVSE</sequence>
<protein>
    <submittedName>
        <fullName evidence="1">Phage tail protein</fullName>
    </submittedName>
</protein>
<dbReference type="Pfam" id="PF12138">
    <property type="entry name" value="Spherulin4"/>
    <property type="match status" value="1"/>
</dbReference>
<dbReference type="AlphaFoldDB" id="A0A367EWU1"/>